<evidence type="ECO:0000313" key="3">
    <source>
        <dbReference type="Proteomes" id="UP000319811"/>
    </source>
</evidence>
<keyword evidence="2" id="KW-0540">Nuclease</keyword>
<keyword evidence="2" id="KW-0378">Hydrolase</keyword>
<keyword evidence="2" id="KW-0269">Exonuclease</keyword>
<dbReference type="KEGG" id="vg:77943178"/>
<dbReference type="GeneID" id="77943178"/>
<dbReference type="Pfam" id="PF09588">
    <property type="entry name" value="YqaJ"/>
    <property type="match status" value="1"/>
</dbReference>
<dbReference type="PANTHER" id="PTHR46609:SF6">
    <property type="entry name" value="EXONUCLEASE, PHAGE-TYPE_RECB, C-TERMINAL DOMAIN-CONTAINING PROTEIN-RELATED"/>
    <property type="match status" value="1"/>
</dbReference>
<dbReference type="Proteomes" id="UP000319811">
    <property type="component" value="Segment"/>
</dbReference>
<dbReference type="PANTHER" id="PTHR46609">
    <property type="entry name" value="EXONUCLEASE, PHAGE-TYPE/RECB, C-TERMINAL DOMAIN-CONTAINING PROTEIN"/>
    <property type="match status" value="1"/>
</dbReference>
<evidence type="ECO:0000259" key="1">
    <source>
        <dbReference type="Pfam" id="PF09588"/>
    </source>
</evidence>
<dbReference type="InterPro" id="IPR019080">
    <property type="entry name" value="YqaJ_viral_recombinase"/>
</dbReference>
<organism evidence="2 3">
    <name type="scientific">Gordonia phage Mollymur</name>
    <dbReference type="NCBI Taxonomy" id="2590895"/>
    <lineage>
        <taxon>Viruses</taxon>
        <taxon>Duplodnaviria</taxon>
        <taxon>Heunggongvirae</taxon>
        <taxon>Uroviricota</taxon>
        <taxon>Caudoviricetes</taxon>
        <taxon>Mollymurvirus</taxon>
        <taxon>Mollymurvirus mollymur</taxon>
    </lineage>
</organism>
<dbReference type="SUPFAM" id="SSF52980">
    <property type="entry name" value="Restriction endonuclease-like"/>
    <property type="match status" value="1"/>
</dbReference>
<dbReference type="EMBL" id="MK977705">
    <property type="protein sequence ID" value="QDF15455.1"/>
    <property type="molecule type" value="Genomic_DNA"/>
</dbReference>
<dbReference type="InterPro" id="IPR011335">
    <property type="entry name" value="Restrct_endonuc-II-like"/>
</dbReference>
<protein>
    <submittedName>
        <fullName evidence="2">RecE-like exonuclease</fullName>
    </submittedName>
</protein>
<dbReference type="InterPro" id="IPR051703">
    <property type="entry name" value="NF-kappa-B_Signaling_Reg"/>
</dbReference>
<keyword evidence="3" id="KW-1185">Reference proteome</keyword>
<dbReference type="RefSeq" id="YP_010667066.1">
    <property type="nucleotide sequence ID" value="NC_070948.1"/>
</dbReference>
<proteinExistence type="predicted"/>
<reference evidence="2 3" key="1">
    <citation type="submission" date="2019-05" db="EMBL/GenBank/DDBJ databases">
        <authorList>
            <person name="Murphy M.E."/>
            <person name="Alvaro L.E."/>
            <person name="Baker K.N."/>
            <person name="Baxter I.S."/>
            <person name="Brown M.R."/>
            <person name="Driscoll K.D."/>
            <person name="Elrubaie J.M."/>
            <person name="Feith S.L."/>
            <person name="Indihar D.F."/>
            <person name="Knoch V.T."/>
            <person name="Koirtyohann K.M."/>
            <person name="Kratz M.A."/>
            <person name="Lear A.H."/>
            <person name="Lindblom K.E."/>
            <person name="Marcus E.R."/>
            <person name="Sensor R."/>
            <person name="Sherman S.J."/>
            <person name="Swift V.R."/>
            <person name="White K.E."/>
            <person name="Wills S.J."/>
            <person name="Gatt S.M."/>
            <person name="Lohbauer S.A."/>
            <person name="Power T.R."/>
            <person name="Rosales K.A."/>
            <person name="Sisson B.M."/>
            <person name="Isern S."/>
            <person name="Michael S.F."/>
            <person name="Monti D.L."/>
            <person name="Garlena R.A."/>
            <person name="Russell D.A."/>
            <person name="Pope W.H."/>
            <person name="Jacobs-Sera D."/>
            <person name="Hatfull G.F."/>
        </authorList>
    </citation>
    <scope>NUCLEOTIDE SEQUENCE [LARGE SCALE GENOMIC DNA]</scope>
</reference>
<accession>A0A4Y6E9W6</accession>
<evidence type="ECO:0000313" key="2">
    <source>
        <dbReference type="EMBL" id="QDF15455.1"/>
    </source>
</evidence>
<dbReference type="GO" id="GO:0004527">
    <property type="term" value="F:exonuclease activity"/>
    <property type="evidence" value="ECO:0007669"/>
    <property type="project" value="UniProtKB-KW"/>
</dbReference>
<feature type="domain" description="YqaJ viral recombinase" evidence="1">
    <location>
        <begin position="26"/>
        <end position="175"/>
    </location>
</feature>
<sequence length="344" mass="37978">MREIQVGEVINDNAVAIGRWPSGSPEWHAARANALGGSEISAVLGLNPWESYFSLYYRKRDGGLISPVVENEMMHWGTLHEPTIYREFAEGDGTFGPTLKTLMGADYSMTTGDTFRDLHRPWMNVNPDGLIWDDQGNCVGLLEIKTSARGTGWGPVGSKQIPIYYLCQVLYYAAVMKVEKIFVAVLISGWDYRVYEIAWSADDAQLLIDAGQGFMDALAAGVEPSLDKHMATYEVVRELHPDIDMGESIVLEPDVAAAYLAAVKADEEARAQRRLMESTVLTLADRAQYVCIAAPGVDEYDVQLEKIARRQRAGRGNKPPSLRYIGLEEPYPDSIAEAVANLAA</sequence>
<gene>
    <name evidence="2" type="primary">95</name>
    <name evidence="2" type="ORF">SEA_MOLLYMUR_95</name>
</gene>
<name>A0A4Y6E9W6_9CAUD</name>
<dbReference type="InterPro" id="IPR011604">
    <property type="entry name" value="PDDEXK-like_dom_sf"/>
</dbReference>
<dbReference type="Gene3D" id="3.90.320.10">
    <property type="match status" value="1"/>
</dbReference>